<feature type="binding site" evidence="7">
    <location>
        <position position="137"/>
    </location>
    <ligand>
        <name>GTP</name>
        <dbReference type="ChEBI" id="CHEBI:37565"/>
    </ligand>
</feature>
<dbReference type="Pfam" id="PF05191">
    <property type="entry name" value="ADK_lid"/>
    <property type="match status" value="1"/>
</dbReference>
<evidence type="ECO:0000256" key="7">
    <source>
        <dbReference type="HAMAP-Rule" id="MF_03169"/>
    </source>
</evidence>
<evidence type="ECO:0000313" key="9">
    <source>
        <dbReference type="EMBL" id="QGN15298.1"/>
    </source>
</evidence>
<dbReference type="InterPro" id="IPR006259">
    <property type="entry name" value="Adenyl_kin_sub"/>
</dbReference>
<dbReference type="EMBL" id="CP015056">
    <property type="protein sequence ID" value="QGN15298.1"/>
    <property type="molecule type" value="Genomic_DNA"/>
</dbReference>
<comment type="domain">
    <text evidence="7">Consists of three domains, a large central CORE domain and two small peripheral domains, NMPbind and LID, which undergo movements during catalysis. The LID domain closes over the site of phosphoryl transfer upon GTP binding. Assembling and dissambling the active center during each catalytic cycle provides an effective means to prevent GTP hydrolysis.</text>
</comment>
<dbReference type="CDD" id="cd01428">
    <property type="entry name" value="ADK"/>
    <property type="match status" value="1"/>
</dbReference>
<keyword evidence="5 7" id="KW-0496">Mitochondrion</keyword>
<proteinExistence type="inferred from homology"/>
<dbReference type="Gene3D" id="3.40.50.300">
    <property type="entry name" value="P-loop containing nucleotide triphosphate hydrolases"/>
    <property type="match status" value="1"/>
</dbReference>
<dbReference type="NCBIfam" id="TIGR01351">
    <property type="entry name" value="adk"/>
    <property type="match status" value="1"/>
</dbReference>
<feature type="binding site" evidence="7">
    <location>
        <position position="38"/>
    </location>
    <ligand>
        <name>AMP</name>
        <dbReference type="ChEBI" id="CHEBI:456215"/>
    </ligand>
</feature>
<feature type="binding site" evidence="7">
    <location>
        <position position="210"/>
    </location>
    <ligand>
        <name>GTP</name>
        <dbReference type="ChEBI" id="CHEBI:37565"/>
    </ligand>
</feature>
<protein>
    <recommendedName>
        <fullName evidence="7">GTP:AMP phosphotransferase, mitochondrial</fullName>
        <ecNumber evidence="7">2.7.4.10</ecNumber>
    </recommendedName>
    <alternativeName>
        <fullName evidence="7">Adenylate kinase 3</fullName>
        <shortName evidence="7">AK 3</shortName>
    </alternativeName>
</protein>
<sequence>MSVLRPLRLLILGAPGSGKGTQTSKLLKEFGSIKAISSGDLLRKQIDQHTPLGSKASEYISKGQLLPDSLISGVICDELKTRDWLSPEASWLLDGFPRTVGQASILDKALSEYDAGLNLVVELDVPHEVILERIENRYVHIPSGRVYNLQYNPPKVPGLDDITKEPLTKRPDDTAEVFKKRLEQYTETVGPLKEHYMKQGILSTVSGKSSDIIYPKLVSLILQKFAN</sequence>
<dbReference type="InterPro" id="IPR027417">
    <property type="entry name" value="P-loop_NTPase"/>
</dbReference>
<comment type="subunit">
    <text evidence="7">Monomer.</text>
</comment>
<feature type="binding site" evidence="7">
    <location>
        <begin position="146"/>
        <end position="147"/>
    </location>
    <ligand>
        <name>GTP</name>
        <dbReference type="ChEBI" id="CHEBI:37565"/>
    </ligand>
</feature>
<keyword evidence="10" id="KW-1185">Reference proteome</keyword>
<dbReference type="InterPro" id="IPR028586">
    <property type="entry name" value="AK3/Ak4_mitochondrial"/>
</dbReference>
<comment type="function">
    <text evidence="7">Involved in maintaining the homeostasis of cellular nucleotides by catalyzing the interconversion of nucleoside phosphates. Has GTP:AMP phosphotransferase and ITP:AMP phosphotransferase activities.</text>
</comment>
<evidence type="ECO:0000256" key="4">
    <source>
        <dbReference type="ARBA" id="ARBA00022777"/>
    </source>
</evidence>
<keyword evidence="3 7" id="KW-0547">Nucleotide-binding</keyword>
<evidence type="ECO:0000256" key="1">
    <source>
        <dbReference type="ARBA" id="ARBA00004305"/>
    </source>
</evidence>
<evidence type="ECO:0000313" key="10">
    <source>
        <dbReference type="Proteomes" id="UP000422736"/>
    </source>
</evidence>
<organism evidence="9 10">
    <name type="scientific">Kluyveromyces marxianus</name>
    <name type="common">Yeast</name>
    <name type="synonym">Candida kefyr</name>
    <dbReference type="NCBI Taxonomy" id="4911"/>
    <lineage>
        <taxon>Eukaryota</taxon>
        <taxon>Fungi</taxon>
        <taxon>Dikarya</taxon>
        <taxon>Ascomycota</taxon>
        <taxon>Saccharomycotina</taxon>
        <taxon>Saccharomycetes</taxon>
        <taxon>Saccharomycetales</taxon>
        <taxon>Saccharomycetaceae</taxon>
        <taxon>Kluyveromyces</taxon>
    </lineage>
</organism>
<comment type="catalytic activity">
    <reaction evidence="7">
        <text>a ribonucleoside 5'-triphosphate + AMP = a ribonucleoside 5'-diphosphate + ADP</text>
        <dbReference type="Rhea" id="RHEA:13749"/>
        <dbReference type="ChEBI" id="CHEBI:57930"/>
        <dbReference type="ChEBI" id="CHEBI:61557"/>
        <dbReference type="ChEBI" id="CHEBI:456215"/>
        <dbReference type="ChEBI" id="CHEBI:456216"/>
        <dbReference type="EC" id="2.7.4.10"/>
    </reaction>
</comment>
<comment type="similarity">
    <text evidence="7">Belongs to the adenylate kinase family. AK3 subfamily.</text>
</comment>
<dbReference type="InterPro" id="IPR007862">
    <property type="entry name" value="Adenylate_kinase_lid-dom"/>
</dbReference>
<dbReference type="PRINTS" id="PR00094">
    <property type="entry name" value="ADENYLTKNASE"/>
</dbReference>
<dbReference type="SUPFAM" id="SSF57774">
    <property type="entry name" value="Microbial and mitochondrial ADK, insert 'zinc finger' domain"/>
    <property type="match status" value="1"/>
</dbReference>
<dbReference type="SUPFAM" id="SSF52540">
    <property type="entry name" value="P-loop containing nucleoside triphosphate hydrolases"/>
    <property type="match status" value="1"/>
</dbReference>
<accession>A0ABX6EW05</accession>
<feature type="binding site" evidence="7">
    <location>
        <begin position="95"/>
        <end position="98"/>
    </location>
    <ligand>
        <name>AMP</name>
        <dbReference type="ChEBI" id="CHEBI:456215"/>
    </ligand>
</feature>
<dbReference type="HAMAP" id="MF_03169">
    <property type="entry name" value="Adenylate_kinase_AK3"/>
    <property type="match status" value="1"/>
</dbReference>
<evidence type="ECO:0000256" key="5">
    <source>
        <dbReference type="ARBA" id="ARBA00023128"/>
    </source>
</evidence>
<feature type="binding site" evidence="7">
    <location>
        <position position="170"/>
    </location>
    <ligand>
        <name>AMP</name>
        <dbReference type="ChEBI" id="CHEBI:456215"/>
    </ligand>
</feature>
<keyword evidence="6 7" id="KW-0342">GTP-binding</keyword>
<keyword evidence="2 7" id="KW-0808">Transferase</keyword>
<feature type="region of interest" description="LID" evidence="7">
    <location>
        <begin position="136"/>
        <end position="173"/>
    </location>
</feature>
<dbReference type="InterPro" id="IPR000850">
    <property type="entry name" value="Adenylat/UMP-CMP_kin"/>
</dbReference>
<dbReference type="InterPro" id="IPR033690">
    <property type="entry name" value="Adenylat_kinase_CS"/>
</dbReference>
<dbReference type="Pfam" id="PF00406">
    <property type="entry name" value="ADK"/>
    <property type="match status" value="1"/>
</dbReference>
<feature type="binding site" evidence="7">
    <location>
        <position position="43"/>
    </location>
    <ligand>
        <name>AMP</name>
        <dbReference type="ChEBI" id="CHEBI:456215"/>
    </ligand>
</feature>
<comment type="subcellular location">
    <subcellularLocation>
        <location evidence="1 7">Mitochondrion matrix</location>
    </subcellularLocation>
</comment>
<feature type="binding site" evidence="7">
    <location>
        <begin position="16"/>
        <end position="21"/>
    </location>
    <ligand>
        <name>GTP</name>
        <dbReference type="ChEBI" id="CHEBI:37565"/>
    </ligand>
</feature>
<dbReference type="PROSITE" id="PS00113">
    <property type="entry name" value="ADENYLATE_KINASE"/>
    <property type="match status" value="1"/>
</dbReference>
<evidence type="ECO:0000259" key="8">
    <source>
        <dbReference type="Pfam" id="PF05191"/>
    </source>
</evidence>
<evidence type="ECO:0000256" key="6">
    <source>
        <dbReference type="ARBA" id="ARBA00023134"/>
    </source>
</evidence>
<feature type="domain" description="Adenylate kinase active site lid" evidence="8">
    <location>
        <begin position="137"/>
        <end position="172"/>
    </location>
</feature>
<evidence type="ECO:0000256" key="2">
    <source>
        <dbReference type="ARBA" id="ARBA00022679"/>
    </source>
</evidence>
<feature type="binding site" evidence="7">
    <location>
        <begin position="64"/>
        <end position="66"/>
    </location>
    <ligand>
        <name>AMP</name>
        <dbReference type="ChEBI" id="CHEBI:456215"/>
    </ligand>
</feature>
<feature type="binding site" evidence="7">
    <location>
        <position position="181"/>
    </location>
    <ligand>
        <name>AMP</name>
        <dbReference type="ChEBI" id="CHEBI:456215"/>
    </ligand>
</feature>
<dbReference type="PANTHER" id="PTHR23359">
    <property type="entry name" value="NUCLEOTIDE KINASE"/>
    <property type="match status" value="1"/>
</dbReference>
<dbReference type="EC" id="2.7.4.10" evidence="7"/>
<dbReference type="GO" id="GO:0016301">
    <property type="term" value="F:kinase activity"/>
    <property type="evidence" value="ECO:0007669"/>
    <property type="project" value="UniProtKB-KW"/>
</dbReference>
<evidence type="ECO:0000256" key="3">
    <source>
        <dbReference type="ARBA" id="ARBA00022741"/>
    </source>
</evidence>
<reference evidence="9 10" key="1">
    <citation type="submission" date="2016-03" db="EMBL/GenBank/DDBJ databases">
        <title>How can Kluyveromyces marxianus grow so fast - potential evolutionary course in Saccharomyces Complex revealed by comparative genomics.</title>
        <authorList>
            <person name="Mo W."/>
            <person name="Lu W."/>
            <person name="Yang X."/>
            <person name="Qi J."/>
            <person name="Lv H."/>
        </authorList>
    </citation>
    <scope>NUCLEOTIDE SEQUENCE [LARGE SCALE GENOMIC DNA]</scope>
    <source>
        <strain evidence="9 10">FIM1</strain>
    </source>
</reference>
<gene>
    <name evidence="7 9" type="primary">ADK2</name>
    <name evidence="9" type="ORF">FIM1_1987</name>
</gene>
<dbReference type="HAMAP" id="MF_00235">
    <property type="entry name" value="Adenylate_kinase_Adk"/>
    <property type="match status" value="1"/>
</dbReference>
<dbReference type="InterPro" id="IPR036193">
    <property type="entry name" value="ADK_active_lid_dom_sf"/>
</dbReference>
<dbReference type="Proteomes" id="UP000422736">
    <property type="component" value="Chromosome 3"/>
</dbReference>
<reference evidence="9 10" key="2">
    <citation type="submission" date="2019-11" db="EMBL/GenBank/DDBJ databases">
        <authorList>
            <person name="Lu H."/>
        </authorList>
    </citation>
    <scope>NUCLEOTIDE SEQUENCE [LARGE SCALE GENOMIC DNA]</scope>
    <source>
        <strain evidence="9 10">FIM1</strain>
    </source>
</reference>
<keyword evidence="4 7" id="KW-0418">Kinase</keyword>
<name>A0ABX6EW05_KLUMA</name>
<feature type="binding site" evidence="7">
    <location>
        <position position="102"/>
    </location>
    <ligand>
        <name>AMP</name>
        <dbReference type="ChEBI" id="CHEBI:456215"/>
    </ligand>
</feature>
<feature type="region of interest" description="NMPbind" evidence="7">
    <location>
        <begin position="37"/>
        <end position="66"/>
    </location>
</feature>